<dbReference type="PANTHER" id="PTHR33294:SF8">
    <property type="entry name" value="OS02G0731500 PROTEIN"/>
    <property type="match status" value="1"/>
</dbReference>
<keyword evidence="3" id="KW-1185">Reference proteome</keyword>
<keyword evidence="1" id="KW-0472">Membrane</keyword>
<dbReference type="HOGENOM" id="CLU_1550179_0_0_1"/>
<gene>
    <name evidence="2" type="ORF">SELMODRAFT_427082</name>
</gene>
<keyword evidence="1" id="KW-0812">Transmembrane</keyword>
<dbReference type="PANTHER" id="PTHR33294">
    <property type="entry name" value="AWPM-19-LIKE FAMILY PROTEIN"/>
    <property type="match status" value="1"/>
</dbReference>
<protein>
    <submittedName>
        <fullName evidence="2">Uncharacterized protein</fullName>
    </submittedName>
</protein>
<dbReference type="Gramene" id="EFJ10515">
    <property type="protein sequence ID" value="EFJ10515"/>
    <property type="gene ID" value="SELMODRAFT_427082"/>
</dbReference>
<dbReference type="InterPro" id="IPR008390">
    <property type="entry name" value="AWPM-19"/>
</dbReference>
<sequence>MACIVCNWVSAKLAAGVLGVINLLLYLILIGFSTWAFENVAGDLMLGKDLSRLMLILVSLLTGVVGTLSAVSSLYYVKYPAAVSHASASATAIISAAFSLVALGFASKNVNLGSDNSKFRVLEAFSIIVGITQLGFTVLMHYVDEVPVAPPVVAKLAASQEAPEVVQIATETV</sequence>
<keyword evidence="1" id="KW-1133">Transmembrane helix</keyword>
<dbReference type="Pfam" id="PF05512">
    <property type="entry name" value="AWPM-19"/>
    <property type="match status" value="1"/>
</dbReference>
<proteinExistence type="predicted"/>
<reference evidence="2 3" key="1">
    <citation type="journal article" date="2011" name="Science">
        <title>The Selaginella genome identifies genetic changes associated with the evolution of vascular plants.</title>
        <authorList>
            <person name="Banks J.A."/>
            <person name="Nishiyama T."/>
            <person name="Hasebe M."/>
            <person name="Bowman J.L."/>
            <person name="Gribskov M."/>
            <person name="dePamphilis C."/>
            <person name="Albert V.A."/>
            <person name="Aono N."/>
            <person name="Aoyama T."/>
            <person name="Ambrose B.A."/>
            <person name="Ashton N.W."/>
            <person name="Axtell M.J."/>
            <person name="Barker E."/>
            <person name="Barker M.S."/>
            <person name="Bennetzen J.L."/>
            <person name="Bonawitz N.D."/>
            <person name="Chapple C."/>
            <person name="Cheng C."/>
            <person name="Correa L.G."/>
            <person name="Dacre M."/>
            <person name="DeBarry J."/>
            <person name="Dreyer I."/>
            <person name="Elias M."/>
            <person name="Engstrom E.M."/>
            <person name="Estelle M."/>
            <person name="Feng L."/>
            <person name="Finet C."/>
            <person name="Floyd S.K."/>
            <person name="Frommer W.B."/>
            <person name="Fujita T."/>
            <person name="Gramzow L."/>
            <person name="Gutensohn M."/>
            <person name="Harholt J."/>
            <person name="Hattori M."/>
            <person name="Heyl A."/>
            <person name="Hirai T."/>
            <person name="Hiwatashi Y."/>
            <person name="Ishikawa M."/>
            <person name="Iwata M."/>
            <person name="Karol K.G."/>
            <person name="Koehler B."/>
            <person name="Kolukisaoglu U."/>
            <person name="Kubo M."/>
            <person name="Kurata T."/>
            <person name="Lalonde S."/>
            <person name="Li K."/>
            <person name="Li Y."/>
            <person name="Litt A."/>
            <person name="Lyons E."/>
            <person name="Manning G."/>
            <person name="Maruyama T."/>
            <person name="Michael T.P."/>
            <person name="Mikami K."/>
            <person name="Miyazaki S."/>
            <person name="Morinaga S."/>
            <person name="Murata T."/>
            <person name="Mueller-Roeber B."/>
            <person name="Nelson D.R."/>
            <person name="Obara M."/>
            <person name="Oguri Y."/>
            <person name="Olmstead R.G."/>
            <person name="Onodera N."/>
            <person name="Petersen B.L."/>
            <person name="Pils B."/>
            <person name="Prigge M."/>
            <person name="Rensing S.A."/>
            <person name="Riano-Pachon D.M."/>
            <person name="Roberts A.W."/>
            <person name="Sato Y."/>
            <person name="Scheller H.V."/>
            <person name="Schulz B."/>
            <person name="Schulz C."/>
            <person name="Shakirov E.V."/>
            <person name="Shibagaki N."/>
            <person name="Shinohara N."/>
            <person name="Shippen D.E."/>
            <person name="Soerensen I."/>
            <person name="Sotooka R."/>
            <person name="Sugimoto N."/>
            <person name="Sugita M."/>
            <person name="Sumikawa N."/>
            <person name="Tanurdzic M."/>
            <person name="Theissen G."/>
            <person name="Ulvskov P."/>
            <person name="Wakazuki S."/>
            <person name="Weng J.K."/>
            <person name="Willats W.W."/>
            <person name="Wipf D."/>
            <person name="Wolf P.G."/>
            <person name="Yang L."/>
            <person name="Zimmer A.D."/>
            <person name="Zhu Q."/>
            <person name="Mitros T."/>
            <person name="Hellsten U."/>
            <person name="Loque D."/>
            <person name="Otillar R."/>
            <person name="Salamov A."/>
            <person name="Schmutz J."/>
            <person name="Shapiro H."/>
            <person name="Lindquist E."/>
            <person name="Lucas S."/>
            <person name="Rokhsar D."/>
            <person name="Grigoriev I.V."/>
        </authorList>
    </citation>
    <scope>NUCLEOTIDE SEQUENCE [LARGE SCALE GENOMIC DNA]</scope>
</reference>
<dbReference type="EMBL" id="GL377653">
    <property type="protein sequence ID" value="EFJ10515.1"/>
    <property type="molecule type" value="Genomic_DNA"/>
</dbReference>
<evidence type="ECO:0000256" key="1">
    <source>
        <dbReference type="SAM" id="Phobius"/>
    </source>
</evidence>
<accession>D8SYG4</accession>
<evidence type="ECO:0000313" key="2">
    <source>
        <dbReference type="EMBL" id="EFJ10515.1"/>
    </source>
</evidence>
<feature type="transmembrane region" description="Helical" evidence="1">
    <location>
        <begin position="17"/>
        <end position="41"/>
    </location>
</feature>
<feature type="transmembrane region" description="Helical" evidence="1">
    <location>
        <begin position="119"/>
        <end position="143"/>
    </location>
</feature>
<feature type="transmembrane region" description="Helical" evidence="1">
    <location>
        <begin position="88"/>
        <end position="107"/>
    </location>
</feature>
<name>D8SYG4_SELML</name>
<dbReference type="Proteomes" id="UP000001514">
    <property type="component" value="Unassembled WGS sequence"/>
</dbReference>
<organism evidence="3">
    <name type="scientific">Selaginella moellendorffii</name>
    <name type="common">Spikemoss</name>
    <dbReference type="NCBI Taxonomy" id="88036"/>
    <lineage>
        <taxon>Eukaryota</taxon>
        <taxon>Viridiplantae</taxon>
        <taxon>Streptophyta</taxon>
        <taxon>Embryophyta</taxon>
        <taxon>Tracheophyta</taxon>
        <taxon>Lycopodiopsida</taxon>
        <taxon>Selaginellales</taxon>
        <taxon>Selaginellaceae</taxon>
        <taxon>Selaginella</taxon>
    </lineage>
</organism>
<dbReference type="InParanoid" id="D8SYG4"/>
<dbReference type="KEGG" id="smo:SELMODRAFT_427082"/>
<evidence type="ECO:0000313" key="3">
    <source>
        <dbReference type="Proteomes" id="UP000001514"/>
    </source>
</evidence>
<feature type="transmembrane region" description="Helical" evidence="1">
    <location>
        <begin position="53"/>
        <end position="76"/>
    </location>
</feature>
<dbReference type="AlphaFoldDB" id="D8SYG4"/>